<reference evidence="1 2" key="1">
    <citation type="submission" date="2014-04" db="EMBL/GenBank/DDBJ databases">
        <title>Evolutionary Origins and Diversification of the Mycorrhizal Mutualists.</title>
        <authorList>
            <consortium name="DOE Joint Genome Institute"/>
            <consortium name="Mycorrhizal Genomics Consortium"/>
            <person name="Kohler A."/>
            <person name="Kuo A."/>
            <person name="Nagy L.G."/>
            <person name="Floudas D."/>
            <person name="Copeland A."/>
            <person name="Barry K.W."/>
            <person name="Cichocki N."/>
            <person name="Veneault-Fourrey C."/>
            <person name="LaButti K."/>
            <person name="Lindquist E.A."/>
            <person name="Lipzen A."/>
            <person name="Lundell T."/>
            <person name="Morin E."/>
            <person name="Murat C."/>
            <person name="Riley R."/>
            <person name="Ohm R."/>
            <person name="Sun H."/>
            <person name="Tunlid A."/>
            <person name="Henrissat B."/>
            <person name="Grigoriev I.V."/>
            <person name="Hibbett D.S."/>
            <person name="Martin F."/>
        </authorList>
    </citation>
    <scope>NUCLEOTIDE SEQUENCE [LARGE SCALE GENOMIC DNA]</scope>
    <source>
        <strain evidence="1 2">FD-317 M1</strain>
    </source>
</reference>
<evidence type="ECO:0000313" key="2">
    <source>
        <dbReference type="Proteomes" id="UP000053593"/>
    </source>
</evidence>
<evidence type="ECO:0000313" key="1">
    <source>
        <dbReference type="EMBL" id="KIK54579.1"/>
    </source>
</evidence>
<dbReference type="Proteomes" id="UP000053593">
    <property type="component" value="Unassembled WGS sequence"/>
</dbReference>
<dbReference type="HOGENOM" id="CLU_119634_0_0_1"/>
<gene>
    <name evidence="1" type="ORF">GYMLUDRAFT_249304</name>
</gene>
<dbReference type="AlphaFoldDB" id="A0A0D0BXP4"/>
<name>A0A0D0BXP4_9AGAR</name>
<proteinExistence type="predicted"/>
<accession>A0A0D0BXP4</accession>
<protein>
    <submittedName>
        <fullName evidence="1">Uncharacterized protein</fullName>
    </submittedName>
</protein>
<organism evidence="1 2">
    <name type="scientific">Collybiopsis luxurians FD-317 M1</name>
    <dbReference type="NCBI Taxonomy" id="944289"/>
    <lineage>
        <taxon>Eukaryota</taxon>
        <taxon>Fungi</taxon>
        <taxon>Dikarya</taxon>
        <taxon>Basidiomycota</taxon>
        <taxon>Agaricomycotina</taxon>
        <taxon>Agaricomycetes</taxon>
        <taxon>Agaricomycetidae</taxon>
        <taxon>Agaricales</taxon>
        <taxon>Marasmiineae</taxon>
        <taxon>Omphalotaceae</taxon>
        <taxon>Collybiopsis</taxon>
        <taxon>Collybiopsis luxurians</taxon>
    </lineage>
</organism>
<keyword evidence="2" id="KW-1185">Reference proteome</keyword>
<dbReference type="EMBL" id="KN834814">
    <property type="protein sequence ID" value="KIK54579.1"/>
    <property type="molecule type" value="Genomic_DNA"/>
</dbReference>
<sequence length="141" mass="16716">MSSAQLKNIMKLILNPYAQWMLNTYPAVIDWSWILAHNNSLINHWPSFQEAYAKDIWSYADQVRQEAAYRNPRVAQMMTNMLFEELTVFVLSFPDAPRYFLSPEIITDFLWQTDLEGVHLIIIHFISTLRALWDDDDNKFE</sequence>